<organism evidence="3">
    <name type="scientific">Thelazia callipaeda</name>
    <name type="common">Oriental eyeworm</name>
    <name type="synonym">Parasitic nematode</name>
    <dbReference type="NCBI Taxonomy" id="103827"/>
    <lineage>
        <taxon>Eukaryota</taxon>
        <taxon>Metazoa</taxon>
        <taxon>Ecdysozoa</taxon>
        <taxon>Nematoda</taxon>
        <taxon>Chromadorea</taxon>
        <taxon>Rhabditida</taxon>
        <taxon>Spirurina</taxon>
        <taxon>Spiruromorpha</taxon>
        <taxon>Thelazioidea</taxon>
        <taxon>Thelaziidae</taxon>
        <taxon>Thelazia</taxon>
    </lineage>
</organism>
<evidence type="ECO:0000313" key="3">
    <source>
        <dbReference type="WBParaSite" id="TCLT_0000058001-mRNA-1"/>
    </source>
</evidence>
<evidence type="ECO:0000313" key="1">
    <source>
        <dbReference type="EMBL" id="VDM95607.1"/>
    </source>
</evidence>
<reference evidence="3" key="1">
    <citation type="submission" date="2017-02" db="UniProtKB">
        <authorList>
            <consortium name="WormBaseParasite"/>
        </authorList>
    </citation>
    <scope>IDENTIFICATION</scope>
</reference>
<dbReference type="AlphaFoldDB" id="A0A0N5CKI3"/>
<proteinExistence type="predicted"/>
<name>A0A0N5CKI3_THECL</name>
<protein>
    <submittedName>
        <fullName evidence="1 3">Uncharacterized protein</fullName>
    </submittedName>
</protein>
<keyword evidence="2" id="KW-1185">Reference proteome</keyword>
<gene>
    <name evidence="1" type="ORF">TCLT_LOCUS581</name>
</gene>
<reference evidence="1 2" key="2">
    <citation type="submission" date="2018-11" db="EMBL/GenBank/DDBJ databases">
        <authorList>
            <consortium name="Pathogen Informatics"/>
        </authorList>
    </citation>
    <scope>NUCLEOTIDE SEQUENCE [LARGE SCALE GENOMIC DNA]</scope>
</reference>
<evidence type="ECO:0000313" key="2">
    <source>
        <dbReference type="Proteomes" id="UP000276776"/>
    </source>
</evidence>
<dbReference type="Proteomes" id="UP000276776">
    <property type="component" value="Unassembled WGS sequence"/>
</dbReference>
<sequence>MQIFAQKISVCCEKRGRYKKRALQGLLEYNAKGGLRKMHLLYGRTSFLRSSLDLMQEQMNFAYELRMISDMKLCKIGGVESLFSTDMVMDGTLKWKRSDLFGVDLSLCYVNRV</sequence>
<dbReference type="WBParaSite" id="TCLT_0000058001-mRNA-1">
    <property type="protein sequence ID" value="TCLT_0000058001-mRNA-1"/>
    <property type="gene ID" value="TCLT_0000058001"/>
</dbReference>
<dbReference type="EMBL" id="UYYF01000046">
    <property type="protein sequence ID" value="VDM95607.1"/>
    <property type="molecule type" value="Genomic_DNA"/>
</dbReference>
<accession>A0A0N5CKI3</accession>